<dbReference type="RefSeq" id="WP_044838597.1">
    <property type="nucleotide sequence ID" value="NZ_CP059734.1"/>
</dbReference>
<keyword evidence="2" id="KW-0378">Hydrolase</keyword>
<keyword evidence="1" id="KW-0732">Signal</keyword>
<dbReference type="SMART" id="SM00560">
    <property type="entry name" value="LamGL"/>
    <property type="match status" value="1"/>
</dbReference>
<evidence type="ECO:0000313" key="5">
    <source>
        <dbReference type="EMBL" id="WDE08685.1"/>
    </source>
</evidence>
<dbReference type="Pfam" id="PF17963">
    <property type="entry name" value="Big_9"/>
    <property type="match status" value="1"/>
</dbReference>
<dbReference type="Pfam" id="PF13385">
    <property type="entry name" value="Laminin_G_3"/>
    <property type="match status" value="1"/>
</dbReference>
<dbReference type="AlphaFoldDB" id="A0AAF0CDL0"/>
<dbReference type="InterPro" id="IPR013320">
    <property type="entry name" value="ConA-like_dom_sf"/>
</dbReference>
<protein>
    <recommendedName>
        <fullName evidence="4">LamG-like jellyroll fold domain-containing protein</fullName>
    </recommendedName>
</protein>
<dbReference type="InterPro" id="IPR036514">
    <property type="entry name" value="SGNH_hydro_sf"/>
</dbReference>
<dbReference type="Gene3D" id="2.60.120.200">
    <property type="match status" value="1"/>
</dbReference>
<proteinExistence type="predicted"/>
<evidence type="ECO:0000256" key="1">
    <source>
        <dbReference type="ARBA" id="ARBA00022729"/>
    </source>
</evidence>
<keyword evidence="3" id="KW-1015">Disulfide bond</keyword>
<dbReference type="Gene3D" id="2.60.40.3440">
    <property type="match status" value="1"/>
</dbReference>
<dbReference type="PANTHER" id="PTHR31988">
    <property type="entry name" value="ESTERASE, PUTATIVE (DUF303)-RELATED"/>
    <property type="match status" value="1"/>
</dbReference>
<evidence type="ECO:0000259" key="4">
    <source>
        <dbReference type="SMART" id="SM00560"/>
    </source>
</evidence>
<accession>A0AAF0CDL0</accession>
<dbReference type="GO" id="GO:0016788">
    <property type="term" value="F:hydrolase activity, acting on ester bonds"/>
    <property type="evidence" value="ECO:0007669"/>
    <property type="project" value="UniProtKB-ARBA"/>
</dbReference>
<dbReference type="Pfam" id="PF03629">
    <property type="entry name" value="SASA"/>
    <property type="match status" value="1"/>
</dbReference>
<dbReference type="Gene3D" id="3.40.50.1110">
    <property type="entry name" value="SGNH hydrolase"/>
    <property type="match status" value="1"/>
</dbReference>
<dbReference type="KEGG" id="tvd:SG34_032765"/>
<dbReference type="PANTHER" id="PTHR31988:SF19">
    <property type="entry name" value="9-O-ACETYL-N-ACETYLNEURAMINIC ACID DEACETYLASE-RELATED"/>
    <property type="match status" value="1"/>
</dbReference>
<keyword evidence="6" id="KW-1185">Reference proteome</keyword>
<evidence type="ECO:0000256" key="2">
    <source>
        <dbReference type="ARBA" id="ARBA00022801"/>
    </source>
</evidence>
<evidence type="ECO:0000313" key="6">
    <source>
        <dbReference type="Proteomes" id="UP000032352"/>
    </source>
</evidence>
<reference evidence="5 6" key="2">
    <citation type="journal article" date="2022" name="Mar. Drugs">
        <title>Bioassay-Guided Fractionation Leads to the Detection of Cholic Acid Generated by the Rare Thalassomonas sp.</title>
        <authorList>
            <person name="Pheiffer F."/>
            <person name="Schneider Y.K."/>
            <person name="Hansen E.H."/>
            <person name="Andersen J.H."/>
            <person name="Isaksson J."/>
            <person name="Busche T."/>
            <person name="R C."/>
            <person name="Kalinowski J."/>
            <person name="Zyl L.V."/>
            <person name="Trindade M."/>
        </authorList>
    </citation>
    <scope>NUCLEOTIDE SEQUENCE [LARGE SCALE GENOMIC DNA]</scope>
    <source>
        <strain evidence="5 6">XOM25</strain>
    </source>
</reference>
<dbReference type="SUPFAM" id="SSF49899">
    <property type="entry name" value="Concanavalin A-like lectins/glucanases"/>
    <property type="match status" value="1"/>
</dbReference>
<feature type="domain" description="LamG-like jellyroll fold" evidence="4">
    <location>
        <begin position="466"/>
        <end position="614"/>
    </location>
</feature>
<dbReference type="EMBL" id="CP059734">
    <property type="protein sequence ID" value="WDE08685.1"/>
    <property type="molecule type" value="Genomic_DNA"/>
</dbReference>
<dbReference type="InterPro" id="IPR052940">
    <property type="entry name" value="Carb_Esterase_6"/>
</dbReference>
<gene>
    <name evidence="5" type="ORF">SG34_032765</name>
</gene>
<name>A0AAF0CDL0_9GAMM</name>
<dbReference type="InterPro" id="IPR005181">
    <property type="entry name" value="SASA"/>
</dbReference>
<dbReference type="SUPFAM" id="SSF52266">
    <property type="entry name" value="SGNH hydrolase"/>
    <property type="match status" value="1"/>
</dbReference>
<dbReference type="Proteomes" id="UP000032352">
    <property type="component" value="Chromosome pTvir"/>
</dbReference>
<organism evidence="5 6">
    <name type="scientific">Thalassomonas viridans</name>
    <dbReference type="NCBI Taxonomy" id="137584"/>
    <lineage>
        <taxon>Bacteria</taxon>
        <taxon>Pseudomonadati</taxon>
        <taxon>Pseudomonadota</taxon>
        <taxon>Gammaproteobacteria</taxon>
        <taxon>Alteromonadales</taxon>
        <taxon>Colwelliaceae</taxon>
        <taxon>Thalassomonas</taxon>
    </lineage>
</organism>
<sequence length="624" mass="68061">MRINLRKEILQPRLLKYLLVPAIVVSFSGWSYSSSNVMAAGTVEKAEVSASMPAVGEPHEEKAKVYLMAGQSNMQGYGRTSYLAKLPGPDLRVKRDDVFIKNIISNRRGLAGLASGYGARRENYGVELKMGNVLGDVLEETVYLFKGAQGGTSLDNPSHWRPPAYGGDTGNLYDQLISGFKTFLQQELTANNIDYEIAGFIWFQGYNDTRSTAGLYENHLRNLISSVRADLDLADLPVVITQINDNRGKGGDIVMAAQAKVAQQDPLARLVYTADQRPYYHYGSDSYIVIGERIARACLELLNYAVTIDDKYSVTPGARLTVSAANGVLTNDEGVTSADLVSDVGHGELVLNADGSFEYTPAVGYIGEDSFTYRSLKNGRIGNSAKVSLWVRDNSNPLVLHYDFDNSADQPVKDVASGVVASVTKVGISFEHPGVVNSSAYFDGKTVLHYLSKYPVYDFLDLSTEQDFSISAWIKPDAGVSGQPILMSNKYNYDKGWGFAFTLANDATAIKAFVGTYDHQSHVKNQKVLIAGDTDLSDGRWHHVAATFGFSENALKLYIDGELVGKKGLTGLSGDINKYASAIGDGSGGGNGKSKAYKGYMDELRFYNKTLSADEVRKLYLTLN</sequence>
<dbReference type="InterPro" id="IPR006558">
    <property type="entry name" value="LamG-like"/>
</dbReference>
<reference evidence="5 6" key="1">
    <citation type="journal article" date="2015" name="Genome Announc.">
        <title>Draft Genome Sequences of Marine Isolates of Thalassomonas viridans and Thalassomonas actiniarum.</title>
        <authorList>
            <person name="Olonade I."/>
            <person name="van Zyl L.J."/>
            <person name="Trindade M."/>
        </authorList>
    </citation>
    <scope>NUCLEOTIDE SEQUENCE [LARGE SCALE GENOMIC DNA]</scope>
    <source>
        <strain evidence="5 6">XOM25</strain>
    </source>
</reference>
<evidence type="ECO:0000256" key="3">
    <source>
        <dbReference type="ARBA" id="ARBA00023157"/>
    </source>
</evidence>